<sequence>MNQGLWAAAAAYILWGLFPLYFHRLQAVDALEIVAHRSVWSLVFVALLLLIQRRWAWLTSVLRQPRVLATFTAAALLLSCNWLIYVWAVNHGHVLEASLGYFINPLVNVLLGVLVLGERPRRLQWGALAIAATGVVWMAVAQGAAPWIALALAGSFGFYGLLKKLARLGALEGLALETLVLAPIALPALLWLGQGSGGHSAETWIWLVLAGPLTAIPLLLFGYGAQRVSLGTLGLLQYLGPTLQFALGWLVFEERLDAARLAGFALIWIALLIYSADALRQRPRRQSWRS</sequence>
<name>A0ACC6P328_9BURK</name>
<keyword evidence="2" id="KW-1185">Reference proteome</keyword>
<evidence type="ECO:0000313" key="2">
    <source>
        <dbReference type="Proteomes" id="UP001364695"/>
    </source>
</evidence>
<proteinExistence type="predicted"/>
<organism evidence="1 2">
    <name type="scientific">Amphibiibacter pelophylacis</name>
    <dbReference type="NCBI Taxonomy" id="1799477"/>
    <lineage>
        <taxon>Bacteria</taxon>
        <taxon>Pseudomonadati</taxon>
        <taxon>Pseudomonadota</taxon>
        <taxon>Betaproteobacteria</taxon>
        <taxon>Burkholderiales</taxon>
        <taxon>Sphaerotilaceae</taxon>
        <taxon>Amphibiibacter</taxon>
    </lineage>
</organism>
<protein>
    <submittedName>
        <fullName evidence="1">EamA family transporter RarD</fullName>
    </submittedName>
</protein>
<reference evidence="1" key="1">
    <citation type="submission" date="2023-10" db="EMBL/GenBank/DDBJ databases">
        <title>Amphibacter perezi, gen. nov., sp. nov. a novel taxa of the family Comamonadaceae, class Betaproteobacteria isolated from the skin microbiota of Pelophylax perezi from different populations.</title>
        <authorList>
            <person name="Costa S."/>
            <person name="Proenca D.N."/>
            <person name="Lopes I."/>
            <person name="Morais P.V."/>
        </authorList>
    </citation>
    <scope>NUCLEOTIDE SEQUENCE</scope>
    <source>
        <strain evidence="1">SL12-8</strain>
    </source>
</reference>
<accession>A0ACC6P328</accession>
<comment type="caution">
    <text evidence="1">The sequence shown here is derived from an EMBL/GenBank/DDBJ whole genome shotgun (WGS) entry which is preliminary data.</text>
</comment>
<dbReference type="EMBL" id="JAWDIE010000009">
    <property type="protein sequence ID" value="MEJ7138229.1"/>
    <property type="molecule type" value="Genomic_DNA"/>
</dbReference>
<gene>
    <name evidence="1" type="primary">rarD</name>
    <name evidence="1" type="ORF">RV045_07275</name>
</gene>
<dbReference type="Proteomes" id="UP001364695">
    <property type="component" value="Unassembled WGS sequence"/>
</dbReference>
<evidence type="ECO:0000313" key="1">
    <source>
        <dbReference type="EMBL" id="MEJ7138229.1"/>
    </source>
</evidence>